<sequence length="102" mass="10273">MSNPKRRRGTAAALGLAATVLPVMAAGTAQAEETGYPSTQSPTQALDAVLGTGRTTTESSADAVNGEDRAPGVDGLETEFPEADPRYVEGPVGGLLLGGPFS</sequence>
<feature type="chain" id="PRO_5046985159" description="Secreted protein" evidence="2">
    <location>
        <begin position="26"/>
        <end position="102"/>
    </location>
</feature>
<evidence type="ECO:0000313" key="3">
    <source>
        <dbReference type="EMBL" id="MEJ2885529.1"/>
    </source>
</evidence>
<accession>A0ABU8MZI0</accession>
<feature type="region of interest" description="Disordered" evidence="1">
    <location>
        <begin position="52"/>
        <end position="102"/>
    </location>
</feature>
<name>A0ABU8MZI0_9PSEU</name>
<protein>
    <recommendedName>
        <fullName evidence="5">Secreted protein</fullName>
    </recommendedName>
</protein>
<organism evidence="3 4">
    <name type="scientific">Actinomycetospora aeridis</name>
    <dbReference type="NCBI Taxonomy" id="3129231"/>
    <lineage>
        <taxon>Bacteria</taxon>
        <taxon>Bacillati</taxon>
        <taxon>Actinomycetota</taxon>
        <taxon>Actinomycetes</taxon>
        <taxon>Pseudonocardiales</taxon>
        <taxon>Pseudonocardiaceae</taxon>
        <taxon>Actinomycetospora</taxon>
    </lineage>
</organism>
<dbReference type="Proteomes" id="UP001370100">
    <property type="component" value="Unassembled WGS sequence"/>
</dbReference>
<evidence type="ECO:0000313" key="4">
    <source>
        <dbReference type="Proteomes" id="UP001370100"/>
    </source>
</evidence>
<feature type="signal peptide" evidence="2">
    <location>
        <begin position="1"/>
        <end position="25"/>
    </location>
</feature>
<gene>
    <name evidence="3" type="ORF">WCD41_03640</name>
</gene>
<reference evidence="3 4" key="1">
    <citation type="submission" date="2024-03" db="EMBL/GenBank/DDBJ databases">
        <title>Actinomycetospora sp. OC33-EN06, a novel actinomycete isolated from wild orchid (Aerides multiflora).</title>
        <authorList>
            <person name="Suriyachadkun C."/>
        </authorList>
    </citation>
    <scope>NUCLEOTIDE SEQUENCE [LARGE SCALE GENOMIC DNA]</scope>
    <source>
        <strain evidence="3 4">OC33-EN06</strain>
    </source>
</reference>
<dbReference type="EMBL" id="JBBEGL010000001">
    <property type="protein sequence ID" value="MEJ2885529.1"/>
    <property type="molecule type" value="Genomic_DNA"/>
</dbReference>
<feature type="compositionally biased region" description="Gly residues" evidence="1">
    <location>
        <begin position="91"/>
        <end position="102"/>
    </location>
</feature>
<proteinExistence type="predicted"/>
<keyword evidence="4" id="KW-1185">Reference proteome</keyword>
<evidence type="ECO:0008006" key="5">
    <source>
        <dbReference type="Google" id="ProtNLM"/>
    </source>
</evidence>
<comment type="caution">
    <text evidence="3">The sequence shown here is derived from an EMBL/GenBank/DDBJ whole genome shotgun (WGS) entry which is preliminary data.</text>
</comment>
<keyword evidence="2" id="KW-0732">Signal</keyword>
<dbReference type="RefSeq" id="WP_337712006.1">
    <property type="nucleotide sequence ID" value="NZ_JBBEGL010000001.1"/>
</dbReference>
<feature type="compositionally biased region" description="Polar residues" evidence="1">
    <location>
        <begin position="53"/>
        <end position="62"/>
    </location>
</feature>
<evidence type="ECO:0000256" key="2">
    <source>
        <dbReference type="SAM" id="SignalP"/>
    </source>
</evidence>
<evidence type="ECO:0000256" key="1">
    <source>
        <dbReference type="SAM" id="MobiDB-lite"/>
    </source>
</evidence>